<dbReference type="SUPFAM" id="SSF48498">
    <property type="entry name" value="Tetracyclin repressor-like, C-terminal domain"/>
    <property type="match status" value="1"/>
</dbReference>
<dbReference type="InterPro" id="IPR009057">
    <property type="entry name" value="Homeodomain-like_sf"/>
</dbReference>
<sequence length="200" mass="22153">MPKIIDHDKRRREIVDVAKRLMLEGGFEAATMRSIAAEAGFANGALKHYFPGKDSIIAATFESVLAEMDPEGALDNLDVPEGADPAQVLRDRLRQTMPLTDYAISAGRVLLVLWDHAASNPELAKIYRDFLQRWQSSTVSLLKYAQKGRAQSTDEELDALALEIISITIGANVVNLMHPKGEQVATYHQIIDNIIKRTQG</sequence>
<name>A0A4V3DAJ4_9HYPH</name>
<keyword evidence="8" id="KW-1185">Reference proteome</keyword>
<dbReference type="GO" id="GO:0003700">
    <property type="term" value="F:DNA-binding transcription factor activity"/>
    <property type="evidence" value="ECO:0007669"/>
    <property type="project" value="TreeGrafter"/>
</dbReference>
<dbReference type="PROSITE" id="PS50977">
    <property type="entry name" value="HTH_TETR_2"/>
    <property type="match status" value="1"/>
</dbReference>
<proteinExistence type="predicted"/>
<dbReference type="Proteomes" id="UP000295391">
    <property type="component" value="Unassembled WGS sequence"/>
</dbReference>
<evidence type="ECO:0000256" key="2">
    <source>
        <dbReference type="ARBA" id="ARBA00023015"/>
    </source>
</evidence>
<dbReference type="SUPFAM" id="SSF46689">
    <property type="entry name" value="Homeodomain-like"/>
    <property type="match status" value="1"/>
</dbReference>
<gene>
    <name evidence="7" type="ORF">ATL17_3144</name>
</gene>
<dbReference type="EMBL" id="SNYR01000003">
    <property type="protein sequence ID" value="TDQ62040.1"/>
    <property type="molecule type" value="Genomic_DNA"/>
</dbReference>
<dbReference type="Pfam" id="PF13977">
    <property type="entry name" value="TetR_C_6"/>
    <property type="match status" value="1"/>
</dbReference>
<comment type="caution">
    <text evidence="7">The sequence shown here is derived from an EMBL/GenBank/DDBJ whole genome shotgun (WGS) entry which is preliminary data.</text>
</comment>
<keyword evidence="3 5" id="KW-0238">DNA-binding</keyword>
<evidence type="ECO:0000256" key="3">
    <source>
        <dbReference type="ARBA" id="ARBA00023125"/>
    </source>
</evidence>
<reference evidence="7 8" key="1">
    <citation type="submission" date="2019-03" db="EMBL/GenBank/DDBJ databases">
        <title>Genomic Encyclopedia of Type Strains, Phase III (KMG-III): the genomes of soil and plant-associated and newly described type strains.</title>
        <authorList>
            <person name="Whitman W."/>
        </authorList>
    </citation>
    <scope>NUCLEOTIDE SEQUENCE [LARGE SCALE GENOMIC DNA]</scope>
    <source>
        <strain evidence="7 8">CGMCC 1.7002</strain>
    </source>
</reference>
<evidence type="ECO:0000256" key="5">
    <source>
        <dbReference type="PROSITE-ProRule" id="PRU00335"/>
    </source>
</evidence>
<evidence type="ECO:0000256" key="4">
    <source>
        <dbReference type="ARBA" id="ARBA00023163"/>
    </source>
</evidence>
<evidence type="ECO:0000313" key="8">
    <source>
        <dbReference type="Proteomes" id="UP000295391"/>
    </source>
</evidence>
<dbReference type="InterPro" id="IPR039538">
    <property type="entry name" value="BetI_C"/>
</dbReference>
<dbReference type="AlphaFoldDB" id="A0A4V3DAJ4"/>
<dbReference type="PRINTS" id="PR00455">
    <property type="entry name" value="HTHTETR"/>
</dbReference>
<dbReference type="InterPro" id="IPR001647">
    <property type="entry name" value="HTH_TetR"/>
</dbReference>
<evidence type="ECO:0000259" key="6">
    <source>
        <dbReference type="PROSITE" id="PS50977"/>
    </source>
</evidence>
<dbReference type="GO" id="GO:0000976">
    <property type="term" value="F:transcription cis-regulatory region binding"/>
    <property type="evidence" value="ECO:0007669"/>
    <property type="project" value="TreeGrafter"/>
</dbReference>
<keyword evidence="1" id="KW-0678">Repressor</keyword>
<dbReference type="PANTHER" id="PTHR30055:SF223">
    <property type="entry name" value="HTH-TYPE TRANSCRIPTIONAL REGULATOR UIDR"/>
    <property type="match status" value="1"/>
</dbReference>
<feature type="domain" description="HTH tetR-type" evidence="6">
    <location>
        <begin position="8"/>
        <end position="68"/>
    </location>
</feature>
<organism evidence="7 8">
    <name type="scientific">Maritalea mobilis</name>
    <dbReference type="NCBI Taxonomy" id="483324"/>
    <lineage>
        <taxon>Bacteria</taxon>
        <taxon>Pseudomonadati</taxon>
        <taxon>Pseudomonadota</taxon>
        <taxon>Alphaproteobacteria</taxon>
        <taxon>Hyphomicrobiales</taxon>
        <taxon>Devosiaceae</taxon>
        <taxon>Maritalea</taxon>
    </lineage>
</organism>
<dbReference type="InterPro" id="IPR036271">
    <property type="entry name" value="Tet_transcr_reg_TetR-rel_C_sf"/>
</dbReference>
<dbReference type="PANTHER" id="PTHR30055">
    <property type="entry name" value="HTH-TYPE TRANSCRIPTIONAL REGULATOR RUTR"/>
    <property type="match status" value="1"/>
</dbReference>
<feature type="DNA-binding region" description="H-T-H motif" evidence="5">
    <location>
        <begin position="31"/>
        <end position="50"/>
    </location>
</feature>
<dbReference type="OrthoDB" id="9802802at2"/>
<dbReference type="RefSeq" id="WP_133573712.1">
    <property type="nucleotide sequence ID" value="NZ_SNYR01000003.1"/>
</dbReference>
<evidence type="ECO:0000313" key="7">
    <source>
        <dbReference type="EMBL" id="TDQ62040.1"/>
    </source>
</evidence>
<keyword evidence="2" id="KW-0805">Transcription regulation</keyword>
<keyword evidence="4" id="KW-0804">Transcription</keyword>
<protein>
    <submittedName>
        <fullName evidence="7">TetR family transcriptional regulator</fullName>
    </submittedName>
</protein>
<dbReference type="Pfam" id="PF00440">
    <property type="entry name" value="TetR_N"/>
    <property type="match status" value="1"/>
</dbReference>
<dbReference type="InterPro" id="IPR050109">
    <property type="entry name" value="HTH-type_TetR-like_transc_reg"/>
</dbReference>
<accession>A0A4V3DAJ4</accession>
<evidence type="ECO:0000256" key="1">
    <source>
        <dbReference type="ARBA" id="ARBA00022491"/>
    </source>
</evidence>
<dbReference type="Gene3D" id="1.10.357.10">
    <property type="entry name" value="Tetracycline Repressor, domain 2"/>
    <property type="match status" value="1"/>
</dbReference>